<sequence>MKETPVEDTAIRDGAIFLGIVLLVYVSTNITPITFSTVASGEAPAILLALLLGKVDPVTIQNFFLSLHSSLAVLGILFLAGSFWATLKIREIHHKEQEKYEPIHLEEVAAKEKFTQWQVILDHVNSESPAEWKLAILEADNILDEILEDQGYTGETVAEKLKTMSPTKIASYDDIWAAHKLRNQIAHGGAIDMDLSKKSARDAITKFEKAFKELGYL</sequence>
<keyword evidence="1" id="KW-0472">Membrane</keyword>
<dbReference type="EMBL" id="MHUT01000018">
    <property type="protein sequence ID" value="OHA80524.1"/>
    <property type="molecule type" value="Genomic_DNA"/>
</dbReference>
<keyword evidence="1" id="KW-1133">Transmembrane helix</keyword>
<gene>
    <name evidence="2" type="ORF">A3D51_00370</name>
</gene>
<comment type="caution">
    <text evidence="2">The sequence shown here is derived from an EMBL/GenBank/DDBJ whole genome shotgun (WGS) entry which is preliminary data.</text>
</comment>
<reference evidence="2 3" key="1">
    <citation type="journal article" date="2016" name="Nat. Commun.">
        <title>Thousands of microbial genomes shed light on interconnected biogeochemical processes in an aquifer system.</title>
        <authorList>
            <person name="Anantharaman K."/>
            <person name="Brown C.T."/>
            <person name="Hug L.A."/>
            <person name="Sharon I."/>
            <person name="Castelle C.J."/>
            <person name="Probst A.J."/>
            <person name="Thomas B.C."/>
            <person name="Singh A."/>
            <person name="Wilkins M.J."/>
            <person name="Karaoz U."/>
            <person name="Brodie E.L."/>
            <person name="Williams K.H."/>
            <person name="Hubbard S.S."/>
            <person name="Banfield J.F."/>
        </authorList>
    </citation>
    <scope>NUCLEOTIDE SEQUENCE [LARGE SCALE GENOMIC DNA]</scope>
</reference>
<keyword evidence="1" id="KW-0812">Transmembrane</keyword>
<evidence type="ECO:0000256" key="1">
    <source>
        <dbReference type="SAM" id="Phobius"/>
    </source>
</evidence>
<evidence type="ECO:0000313" key="2">
    <source>
        <dbReference type="EMBL" id="OHA80524.1"/>
    </source>
</evidence>
<feature type="transmembrane region" description="Helical" evidence="1">
    <location>
        <begin position="64"/>
        <end position="87"/>
    </location>
</feature>
<accession>A0A1G2S5X1</accession>
<proteinExistence type="predicted"/>
<dbReference type="Proteomes" id="UP000179118">
    <property type="component" value="Unassembled WGS sequence"/>
</dbReference>
<feature type="transmembrane region" description="Helical" evidence="1">
    <location>
        <begin position="9"/>
        <end position="27"/>
    </location>
</feature>
<name>A0A1G2S5X1_9BACT</name>
<organism evidence="2 3">
    <name type="scientific">Candidatus Yonathbacteria bacterium RIFCSPHIGHO2_02_FULL_44_14</name>
    <dbReference type="NCBI Taxonomy" id="1802724"/>
    <lineage>
        <taxon>Bacteria</taxon>
        <taxon>Candidatus Yonathiibacteriota</taxon>
    </lineage>
</organism>
<dbReference type="AlphaFoldDB" id="A0A1G2S5X1"/>
<protein>
    <submittedName>
        <fullName evidence="2">Uncharacterized protein</fullName>
    </submittedName>
</protein>
<evidence type="ECO:0000313" key="3">
    <source>
        <dbReference type="Proteomes" id="UP000179118"/>
    </source>
</evidence>